<organism evidence="1 2">
    <name type="scientific">Dentiscutata heterogama</name>
    <dbReference type="NCBI Taxonomy" id="1316150"/>
    <lineage>
        <taxon>Eukaryota</taxon>
        <taxon>Fungi</taxon>
        <taxon>Fungi incertae sedis</taxon>
        <taxon>Mucoromycota</taxon>
        <taxon>Glomeromycotina</taxon>
        <taxon>Glomeromycetes</taxon>
        <taxon>Diversisporales</taxon>
        <taxon>Gigasporaceae</taxon>
        <taxon>Dentiscutata</taxon>
    </lineage>
</organism>
<evidence type="ECO:0000313" key="1">
    <source>
        <dbReference type="EMBL" id="CAG8536434.1"/>
    </source>
</evidence>
<keyword evidence="2" id="KW-1185">Reference proteome</keyword>
<name>A0ACA9LN16_9GLOM</name>
<evidence type="ECO:0000313" key="2">
    <source>
        <dbReference type="Proteomes" id="UP000789702"/>
    </source>
</evidence>
<gene>
    <name evidence="1" type="ORF">DHETER_LOCUS4604</name>
</gene>
<accession>A0ACA9LN16</accession>
<reference evidence="1" key="1">
    <citation type="submission" date="2021-06" db="EMBL/GenBank/DDBJ databases">
        <authorList>
            <person name="Kallberg Y."/>
            <person name="Tangrot J."/>
            <person name="Rosling A."/>
        </authorList>
    </citation>
    <scope>NUCLEOTIDE SEQUENCE</scope>
    <source>
        <strain evidence="1">IL203A</strain>
    </source>
</reference>
<dbReference type="EMBL" id="CAJVPU010004665">
    <property type="protein sequence ID" value="CAG8536434.1"/>
    <property type="molecule type" value="Genomic_DNA"/>
</dbReference>
<protein>
    <submittedName>
        <fullName evidence="1">12248_t:CDS:1</fullName>
    </submittedName>
</protein>
<sequence length="149" mass="16861">MNFFDIKSGNVDNCSNAFDLGAQVNFFDAKFSDADNCSNALNLGALVNCFSTLDYSNLETFFDAKSGNTDNYTFDFGDSINFFNLPDFDNLEAYLNAFGPSDIEAFLNIFDPSSLVTFFERTNNEKDNDIIENREDPQIHLQNYDILLN</sequence>
<dbReference type="Proteomes" id="UP000789702">
    <property type="component" value="Unassembled WGS sequence"/>
</dbReference>
<proteinExistence type="predicted"/>
<comment type="caution">
    <text evidence="1">The sequence shown here is derived from an EMBL/GenBank/DDBJ whole genome shotgun (WGS) entry which is preliminary data.</text>
</comment>